<sequence length="93" mass="9787">MSITTTTNQTSGGDVAEEFRAFALAGLQIGASMLGTLTAEQQHGVDGAIQAGARLALEFGPLPAFERLQLVLIEREGARHALAAVSLNREPVR</sequence>
<protein>
    <submittedName>
        <fullName evidence="1">Uncharacterized protein</fullName>
    </submittedName>
</protein>
<comment type="caution">
    <text evidence="1">The sequence shown here is derived from an EMBL/GenBank/DDBJ whole genome shotgun (WGS) entry which is preliminary data.</text>
</comment>
<evidence type="ECO:0000313" key="2">
    <source>
        <dbReference type="Proteomes" id="UP000301751"/>
    </source>
</evidence>
<organism evidence="1 2">
    <name type="scientific">Pseudaquabacterium pictum</name>
    <dbReference type="NCBI Taxonomy" id="2315236"/>
    <lineage>
        <taxon>Bacteria</taxon>
        <taxon>Pseudomonadati</taxon>
        <taxon>Pseudomonadota</taxon>
        <taxon>Betaproteobacteria</taxon>
        <taxon>Burkholderiales</taxon>
        <taxon>Sphaerotilaceae</taxon>
        <taxon>Pseudaquabacterium</taxon>
    </lineage>
</organism>
<dbReference type="AlphaFoldDB" id="A0A480AHB2"/>
<gene>
    <name evidence="1" type="ORF">AQPW35_01020</name>
</gene>
<reference evidence="2" key="1">
    <citation type="submission" date="2019-03" db="EMBL/GenBank/DDBJ databases">
        <title>Aquabacterium pictum sp.nov., the first bacteriochlorophyll a-containing freshwater bacterium in the genus Aquabacterium of the class Betaproteobacteria.</title>
        <authorList>
            <person name="Hirose S."/>
            <person name="Tank M."/>
            <person name="Hara E."/>
            <person name="Tamaki H."/>
            <person name="Takaichi S."/>
            <person name="Haruta S."/>
            <person name="Hanada S."/>
        </authorList>
    </citation>
    <scope>NUCLEOTIDE SEQUENCE [LARGE SCALE GENOMIC DNA]</scope>
    <source>
        <strain evidence="2">W35</strain>
    </source>
</reference>
<proteinExistence type="predicted"/>
<keyword evidence="2" id="KW-1185">Reference proteome</keyword>
<name>A0A480AHB2_9BURK</name>
<dbReference type="EMBL" id="BJCL01000001">
    <property type="protein sequence ID" value="GCL61021.1"/>
    <property type="molecule type" value="Genomic_DNA"/>
</dbReference>
<evidence type="ECO:0000313" key="1">
    <source>
        <dbReference type="EMBL" id="GCL61021.1"/>
    </source>
</evidence>
<dbReference type="Proteomes" id="UP000301751">
    <property type="component" value="Unassembled WGS sequence"/>
</dbReference>
<accession>A0A480AHB2</accession>
<dbReference type="RefSeq" id="WP_137730808.1">
    <property type="nucleotide sequence ID" value="NZ_BJCL01000001.1"/>
</dbReference>